<evidence type="ECO:0000313" key="4">
    <source>
        <dbReference type="Proteomes" id="UP000027142"/>
    </source>
</evidence>
<dbReference type="HOGENOM" id="CLU_025443_0_0_9"/>
<dbReference type="SUPFAM" id="SSF56300">
    <property type="entry name" value="Metallo-dependent phosphatases"/>
    <property type="match status" value="1"/>
</dbReference>
<sequence length="358" mass="40775">MMYVYFFLFLCLYGLACYYVAFNGYRWLKRSFGFGYRRSYTIIIIFLSVAFIASFIVSSRLLELIGGYWLTIVGYGLLLLPLVNLIYFLSGRKPLIHLLSGYILSFCFLCILIVGSFNAWSPTIRYYDVSLTEEPTQEIRFLLGADFHFGTVIGMNHFERFLQLVEQESPDAIFLAGDIIDDNMDTFIEEQIADGFLQLDAPLGVYAVPGNHDYYGGDLSLLTQELRSSGVTVLLDEHIHVDGLFTVIGRKDETDIDRKSIAELMEHANEQLPIIMMDHQPHETVEAATHNVDMIFSGHTHRGQLFPGNLLTQAIYENDWGYKQIDQLHSFTTSGFGFWGPALRIGSRSEIIMITVKL</sequence>
<reference evidence="3 4" key="1">
    <citation type="journal article" date="2014" name="Gene">
        <title>A comparative genomic analysis of the alkalitolerant soil bacterium Bacillus lehensis G1.</title>
        <authorList>
            <person name="Noor Y.M."/>
            <person name="Samsulrizal N.H."/>
            <person name="Jema'on N.A."/>
            <person name="Low K.O."/>
            <person name="Ramli A.N."/>
            <person name="Alias N.I."/>
            <person name="Damis S.I."/>
            <person name="Fuzi S.F."/>
            <person name="Isa M.N."/>
            <person name="Murad A.M."/>
            <person name="Raih M.F."/>
            <person name="Bakar F.D."/>
            <person name="Najimudin N."/>
            <person name="Mahadi N.M."/>
            <person name="Illias R.M."/>
        </authorList>
    </citation>
    <scope>NUCLEOTIDE SEQUENCE [LARGE SCALE GENOMIC DNA]</scope>
    <source>
        <strain evidence="3 4">G1</strain>
    </source>
</reference>
<dbReference type="InterPro" id="IPR029052">
    <property type="entry name" value="Metallo-depent_PP-like"/>
</dbReference>
<dbReference type="PATRIC" id="fig|1246626.3.peg.3303"/>
<dbReference type="InterPro" id="IPR051158">
    <property type="entry name" value="Metallophosphoesterase_sf"/>
</dbReference>
<dbReference type="PANTHER" id="PTHR31302">
    <property type="entry name" value="TRANSMEMBRANE PROTEIN WITH METALLOPHOSPHOESTERASE DOMAIN-RELATED"/>
    <property type="match status" value="1"/>
</dbReference>
<dbReference type="GO" id="GO:0016787">
    <property type="term" value="F:hydrolase activity"/>
    <property type="evidence" value="ECO:0007669"/>
    <property type="project" value="InterPro"/>
</dbReference>
<feature type="transmembrane region" description="Helical" evidence="1">
    <location>
        <begin position="68"/>
        <end position="89"/>
    </location>
</feature>
<keyword evidence="1" id="KW-0472">Membrane</keyword>
<keyword evidence="1" id="KW-0812">Transmembrane</keyword>
<keyword evidence="1" id="KW-1133">Transmembrane helix</keyword>
<proteinExistence type="predicted"/>
<dbReference type="InterPro" id="IPR004843">
    <property type="entry name" value="Calcineurin-like_PHP"/>
</dbReference>
<feature type="transmembrane region" description="Helical" evidence="1">
    <location>
        <begin position="6"/>
        <end position="28"/>
    </location>
</feature>
<dbReference type="AlphaFoldDB" id="A0A060M5P4"/>
<dbReference type="KEGG" id="ble:BleG1_3326"/>
<protein>
    <submittedName>
        <fullName evidence="3">Metallophosphoesterase</fullName>
    </submittedName>
</protein>
<feature type="domain" description="Calcineurin-like phosphoesterase" evidence="2">
    <location>
        <begin position="140"/>
        <end position="302"/>
    </location>
</feature>
<feature type="transmembrane region" description="Helical" evidence="1">
    <location>
        <begin position="101"/>
        <end position="120"/>
    </location>
</feature>
<feature type="transmembrane region" description="Helical" evidence="1">
    <location>
        <begin position="40"/>
        <end position="62"/>
    </location>
</feature>
<evidence type="ECO:0000313" key="3">
    <source>
        <dbReference type="EMBL" id="AIC95873.1"/>
    </source>
</evidence>
<dbReference type="OrthoDB" id="9780884at2"/>
<dbReference type="Pfam" id="PF00149">
    <property type="entry name" value="Metallophos"/>
    <property type="match status" value="1"/>
</dbReference>
<accession>A0A060M5P4</accession>
<dbReference type="Gene3D" id="3.60.21.10">
    <property type="match status" value="1"/>
</dbReference>
<dbReference type="RefSeq" id="WP_038483285.1">
    <property type="nucleotide sequence ID" value="NZ_CP003923.1"/>
</dbReference>
<gene>
    <name evidence="3" type="ORF">BleG1_3326</name>
</gene>
<dbReference type="CDD" id="cd07385">
    <property type="entry name" value="MPP_YkuE_C"/>
    <property type="match status" value="1"/>
</dbReference>
<dbReference type="EMBL" id="CP003923">
    <property type="protein sequence ID" value="AIC95873.1"/>
    <property type="molecule type" value="Genomic_DNA"/>
</dbReference>
<evidence type="ECO:0000256" key="1">
    <source>
        <dbReference type="SAM" id="Phobius"/>
    </source>
</evidence>
<dbReference type="PANTHER" id="PTHR31302:SF0">
    <property type="entry name" value="TRANSMEMBRANE PROTEIN WITH METALLOPHOSPHOESTERASE DOMAIN"/>
    <property type="match status" value="1"/>
</dbReference>
<evidence type="ECO:0000259" key="2">
    <source>
        <dbReference type="Pfam" id="PF00149"/>
    </source>
</evidence>
<dbReference type="Proteomes" id="UP000027142">
    <property type="component" value="Chromosome"/>
</dbReference>
<name>A0A060M5P4_9BACI</name>
<dbReference type="STRING" id="1246626.BleG1_3326"/>
<keyword evidence="4" id="KW-1185">Reference proteome</keyword>
<dbReference type="eggNOG" id="COG1408">
    <property type="taxonomic scope" value="Bacteria"/>
</dbReference>
<organism evidence="3 4">
    <name type="scientific">Shouchella lehensis G1</name>
    <dbReference type="NCBI Taxonomy" id="1246626"/>
    <lineage>
        <taxon>Bacteria</taxon>
        <taxon>Bacillati</taxon>
        <taxon>Bacillota</taxon>
        <taxon>Bacilli</taxon>
        <taxon>Bacillales</taxon>
        <taxon>Bacillaceae</taxon>
        <taxon>Shouchella</taxon>
    </lineage>
</organism>